<evidence type="ECO:0000313" key="1">
    <source>
        <dbReference type="EMBL" id="GAU25611.1"/>
    </source>
</evidence>
<dbReference type="AlphaFoldDB" id="A0A2Z6M0L5"/>
<proteinExistence type="predicted"/>
<dbReference type="Proteomes" id="UP000242715">
    <property type="component" value="Unassembled WGS sequence"/>
</dbReference>
<organism evidence="1 2">
    <name type="scientific">Trifolium subterraneum</name>
    <name type="common">Subterranean clover</name>
    <dbReference type="NCBI Taxonomy" id="3900"/>
    <lineage>
        <taxon>Eukaryota</taxon>
        <taxon>Viridiplantae</taxon>
        <taxon>Streptophyta</taxon>
        <taxon>Embryophyta</taxon>
        <taxon>Tracheophyta</taxon>
        <taxon>Spermatophyta</taxon>
        <taxon>Magnoliopsida</taxon>
        <taxon>eudicotyledons</taxon>
        <taxon>Gunneridae</taxon>
        <taxon>Pentapetalae</taxon>
        <taxon>rosids</taxon>
        <taxon>fabids</taxon>
        <taxon>Fabales</taxon>
        <taxon>Fabaceae</taxon>
        <taxon>Papilionoideae</taxon>
        <taxon>50 kb inversion clade</taxon>
        <taxon>NPAAA clade</taxon>
        <taxon>Hologalegina</taxon>
        <taxon>IRL clade</taxon>
        <taxon>Trifolieae</taxon>
        <taxon>Trifolium</taxon>
    </lineage>
</organism>
<name>A0A2Z6M0L5_TRISU</name>
<sequence length="112" mass="12711">MDKEVKVDASKIEKILDDLKTNNDDNSQAVSSNEKELNVMEISEDDIKYVLNMDIEELFRNPSHAILLHKFLGTIIKESKEDDFIKPAGLVIVNEVGKAINVFFINNSTVHH</sequence>
<protein>
    <submittedName>
        <fullName evidence="1">Uncharacterized protein</fullName>
    </submittedName>
</protein>
<keyword evidence="2" id="KW-1185">Reference proteome</keyword>
<gene>
    <name evidence="1" type="ORF">TSUD_260450</name>
</gene>
<evidence type="ECO:0000313" key="2">
    <source>
        <dbReference type="Proteomes" id="UP000242715"/>
    </source>
</evidence>
<dbReference type="EMBL" id="DF973315">
    <property type="protein sequence ID" value="GAU25611.1"/>
    <property type="molecule type" value="Genomic_DNA"/>
</dbReference>
<accession>A0A2Z6M0L5</accession>
<reference evidence="2" key="1">
    <citation type="journal article" date="2017" name="Front. Plant Sci.">
        <title>Climate Clever Clovers: New Paradigm to Reduce the Environmental Footprint of Ruminants by Breeding Low Methanogenic Forages Utilizing Haplotype Variation.</title>
        <authorList>
            <person name="Kaur P."/>
            <person name="Appels R."/>
            <person name="Bayer P.E."/>
            <person name="Keeble-Gagnere G."/>
            <person name="Wang J."/>
            <person name="Hirakawa H."/>
            <person name="Shirasawa K."/>
            <person name="Vercoe P."/>
            <person name="Stefanova K."/>
            <person name="Durmic Z."/>
            <person name="Nichols P."/>
            <person name="Revell C."/>
            <person name="Isobe S.N."/>
            <person name="Edwards D."/>
            <person name="Erskine W."/>
        </authorList>
    </citation>
    <scope>NUCLEOTIDE SEQUENCE [LARGE SCALE GENOMIC DNA]</scope>
    <source>
        <strain evidence="2">cv. Daliak</strain>
    </source>
</reference>